<proteinExistence type="predicted"/>
<sequence>MAWISVHEQVIGGKLRELSKEIGCSQNEALGILIRFWLWGINNADKEGKIIGADKEDIEEVLAVGKSKDLSANEIIEAMITTGWLDVEEDRFFIHDWEEWQEQWYKFMDNKEKSAERQRRYRQNRKAKQTAEPPEETPKIPEKPAEQPKKKESGYTTDFEKFWQTYPRKVGKGEAYKKYRARLNDGYSPDQLQEAVTNYAAKVAKEHTEEKYIKHAKTFLSDTLPFTDFIKKEQSQQESTPQYEEGGNPFSQYK</sequence>
<evidence type="ECO:0000256" key="1">
    <source>
        <dbReference type="SAM" id="MobiDB-lite"/>
    </source>
</evidence>
<feature type="region of interest" description="Disordered" evidence="1">
    <location>
        <begin position="116"/>
        <end position="154"/>
    </location>
</feature>
<protein>
    <submittedName>
        <fullName evidence="2">Replisome organizer protein</fullName>
    </submittedName>
</protein>
<dbReference type="EMBL" id="BK057794">
    <property type="protein sequence ID" value="DAE92096.1"/>
    <property type="molecule type" value="Genomic_DNA"/>
</dbReference>
<accession>A0A8S5RRG5</accession>
<reference evidence="2" key="1">
    <citation type="journal article" date="2021" name="Proc. Natl. Acad. Sci. U.S.A.">
        <title>A Catalog of Tens of Thousands of Viruses from Human Metagenomes Reveals Hidden Associations with Chronic Diseases.</title>
        <authorList>
            <person name="Tisza M.J."/>
            <person name="Buck C.B."/>
        </authorList>
    </citation>
    <scope>NUCLEOTIDE SEQUENCE</scope>
    <source>
        <strain evidence="2">Ct5xZ3</strain>
    </source>
</reference>
<evidence type="ECO:0000313" key="2">
    <source>
        <dbReference type="EMBL" id="DAE92096.1"/>
    </source>
</evidence>
<feature type="region of interest" description="Disordered" evidence="1">
    <location>
        <begin position="230"/>
        <end position="254"/>
    </location>
</feature>
<name>A0A8S5RRG5_9CAUD</name>
<organism evidence="2">
    <name type="scientific">Myoviridae sp. ct5xZ3</name>
    <dbReference type="NCBI Taxonomy" id="2827601"/>
    <lineage>
        <taxon>Viruses</taxon>
        <taxon>Duplodnaviria</taxon>
        <taxon>Heunggongvirae</taxon>
        <taxon>Uroviricota</taxon>
        <taxon>Caudoviricetes</taxon>
    </lineage>
</organism>
<feature type="compositionally biased region" description="Basic residues" evidence="1">
    <location>
        <begin position="119"/>
        <end position="128"/>
    </location>
</feature>
<feature type="compositionally biased region" description="Basic and acidic residues" evidence="1">
    <location>
        <begin position="136"/>
        <end position="154"/>
    </location>
</feature>